<evidence type="ECO:0000256" key="4">
    <source>
        <dbReference type="ARBA" id="ARBA00022723"/>
    </source>
</evidence>
<evidence type="ECO:0000256" key="10">
    <source>
        <dbReference type="ARBA" id="ARBA00023211"/>
    </source>
</evidence>
<dbReference type="InterPro" id="IPR003583">
    <property type="entry name" value="Hlx-hairpin-Hlx_DNA-bd_motif"/>
</dbReference>
<evidence type="ECO:0000256" key="1">
    <source>
        <dbReference type="ARBA" id="ARBA00004067"/>
    </source>
</evidence>
<dbReference type="GO" id="GO:0005829">
    <property type="term" value="C:cytosol"/>
    <property type="evidence" value="ECO:0007669"/>
    <property type="project" value="TreeGrafter"/>
</dbReference>
<sequence>MTGPADRVAELRRLVEHHNHRYYVLDDPQVGDDEYDALLDELRRLESEHPELGRPDSPTQRVGAEPVSRLEKVTHIQPMFSLANARSEEELRAWIGRMRNHLAREGIDDPRFDFVAEPKIDGLAMSLVYRDGVLQYGATRGNGEIGEDVTHNLRTIPTIPQRIEGAPPLLEVRGEVYMSLPDFAALNERRAAQGLSTFMNPRNAAAGTMRQLDPRLAAERPLSMWCYAIGAVEGLSLETHWDALEWLRERGFRVNDDIRRLSSEEDVVAQCLDWQERRAGLDFEIDGVVVKVSQFELQRRLGVVGRDPRWAIAWKFPPTTAVTTLQRVDWNVGKFGDLHPFAVLEPVQVGGVTVKLATLHNEEDLARKDVRPGDEVIVLRAGDVIPQVLSPAPHAVEREDRQPPPAPPAQCPDCATPTVKPADSVFTRCPNRQGCPGQAWQLLKHFVSRGAMDVEGLGEETVGRLMRQGLVRTAGDFYRLTPEKLMELEGFGAVSAGNVVAAIQGSRERPFPRLLFALGLEEVGEVTARNLANQLRSIDALIAAGPEGIAATPGVGPKMATRIAEQLADPDMLALIEDLRSIGLRLELEGPPPGEGPLRERTFVITGTLPTLTREQAMERIMAAGGKVTTSVSKKTSFLVAGDSPGSKLEKAERLGVPVIDEAGLQALLEGGGDPRGDGSDGGGALAGGPADAAGAATDAS</sequence>
<feature type="compositionally biased region" description="Low complexity" evidence="13">
    <location>
        <begin position="688"/>
        <end position="701"/>
    </location>
</feature>
<dbReference type="EC" id="6.5.1.2" evidence="12"/>
<keyword evidence="9 12" id="KW-0234">DNA repair</keyword>
<dbReference type="CDD" id="cd00114">
    <property type="entry name" value="LIGANc"/>
    <property type="match status" value="1"/>
</dbReference>
<dbReference type="SUPFAM" id="SSF47781">
    <property type="entry name" value="RuvA domain 2-like"/>
    <property type="match status" value="1"/>
</dbReference>
<evidence type="ECO:0000259" key="14">
    <source>
        <dbReference type="PROSITE" id="PS50172"/>
    </source>
</evidence>
<feature type="domain" description="BRCT" evidence="14">
    <location>
        <begin position="593"/>
        <end position="670"/>
    </location>
</feature>
<evidence type="ECO:0000256" key="8">
    <source>
        <dbReference type="ARBA" id="ARBA00023027"/>
    </source>
</evidence>
<keyword evidence="4 12" id="KW-0479">Metal-binding</keyword>
<dbReference type="Pfam" id="PF01653">
    <property type="entry name" value="DNA_ligase_aden"/>
    <property type="match status" value="1"/>
</dbReference>
<dbReference type="SUPFAM" id="SSF50249">
    <property type="entry name" value="Nucleic acid-binding proteins"/>
    <property type="match status" value="1"/>
</dbReference>
<dbReference type="InterPro" id="IPR036420">
    <property type="entry name" value="BRCT_dom_sf"/>
</dbReference>
<dbReference type="PANTHER" id="PTHR23389:SF9">
    <property type="entry name" value="DNA LIGASE"/>
    <property type="match status" value="1"/>
</dbReference>
<dbReference type="Pfam" id="PF03120">
    <property type="entry name" value="OB_DNA_ligase"/>
    <property type="match status" value="1"/>
</dbReference>
<dbReference type="InterPro" id="IPR012340">
    <property type="entry name" value="NA-bd_OB-fold"/>
</dbReference>
<evidence type="ECO:0000256" key="3">
    <source>
        <dbReference type="ARBA" id="ARBA00022705"/>
    </source>
</evidence>
<dbReference type="Pfam" id="PF14520">
    <property type="entry name" value="HHH_5"/>
    <property type="match status" value="1"/>
</dbReference>
<dbReference type="FunFam" id="1.10.287.610:FF:000002">
    <property type="entry name" value="DNA ligase"/>
    <property type="match status" value="1"/>
</dbReference>
<dbReference type="EMBL" id="CADCVJ010000073">
    <property type="protein sequence ID" value="CAA9469038.1"/>
    <property type="molecule type" value="Genomic_DNA"/>
</dbReference>
<dbReference type="PANTHER" id="PTHR23389">
    <property type="entry name" value="CHROMOSOME TRANSMISSION FIDELITY FACTOR 18"/>
    <property type="match status" value="1"/>
</dbReference>
<dbReference type="CDD" id="cd17748">
    <property type="entry name" value="BRCT_DNA_ligase_like"/>
    <property type="match status" value="1"/>
</dbReference>
<accession>A0A6J4RAX1</accession>
<dbReference type="Pfam" id="PF00533">
    <property type="entry name" value="BRCT"/>
    <property type="match status" value="1"/>
</dbReference>
<dbReference type="GO" id="GO:0006281">
    <property type="term" value="P:DNA repair"/>
    <property type="evidence" value="ECO:0007669"/>
    <property type="project" value="UniProtKB-KW"/>
</dbReference>
<dbReference type="FunFam" id="1.10.150.20:FF:000007">
    <property type="entry name" value="DNA ligase"/>
    <property type="match status" value="1"/>
</dbReference>
<feature type="binding site" evidence="12">
    <location>
        <position position="117"/>
    </location>
    <ligand>
        <name>NAD(+)</name>
        <dbReference type="ChEBI" id="CHEBI:57540"/>
    </ligand>
</feature>
<feature type="binding site" evidence="12">
    <location>
        <position position="175"/>
    </location>
    <ligand>
        <name>NAD(+)</name>
        <dbReference type="ChEBI" id="CHEBI:57540"/>
    </ligand>
</feature>
<dbReference type="NCBIfam" id="TIGR00575">
    <property type="entry name" value="dnlj"/>
    <property type="match status" value="1"/>
</dbReference>
<dbReference type="Pfam" id="PF12826">
    <property type="entry name" value="HHH_2"/>
    <property type="match status" value="1"/>
</dbReference>
<dbReference type="PIRSF" id="PIRSF001604">
    <property type="entry name" value="LigA"/>
    <property type="match status" value="1"/>
</dbReference>
<dbReference type="SMART" id="SM00532">
    <property type="entry name" value="LIGANc"/>
    <property type="match status" value="1"/>
</dbReference>
<comment type="function">
    <text evidence="1 12">DNA ligase that catalyzes the formation of phosphodiester linkages between 5'-phosphoryl and 3'-hydroxyl groups in double-stranded DNA using NAD as a coenzyme and as the energy source for the reaction. It is essential for DNA replication and repair of damaged DNA.</text>
</comment>
<evidence type="ECO:0000256" key="11">
    <source>
        <dbReference type="ARBA" id="ARBA00034005"/>
    </source>
</evidence>
<dbReference type="GO" id="GO:0003911">
    <property type="term" value="F:DNA ligase (NAD+) activity"/>
    <property type="evidence" value="ECO:0007669"/>
    <property type="project" value="UniProtKB-UniRule"/>
</dbReference>
<dbReference type="InterPro" id="IPR004150">
    <property type="entry name" value="NAD_DNA_ligase_OB"/>
</dbReference>
<dbReference type="HAMAP" id="MF_01588">
    <property type="entry name" value="DNA_ligase_A"/>
    <property type="match status" value="1"/>
</dbReference>
<dbReference type="GO" id="GO:0003677">
    <property type="term" value="F:DNA binding"/>
    <property type="evidence" value="ECO:0007669"/>
    <property type="project" value="InterPro"/>
</dbReference>
<dbReference type="SMART" id="SM00278">
    <property type="entry name" value="HhH1"/>
    <property type="match status" value="4"/>
</dbReference>
<dbReference type="NCBIfam" id="NF005932">
    <property type="entry name" value="PRK07956.1"/>
    <property type="match status" value="1"/>
</dbReference>
<reference evidence="15" key="1">
    <citation type="submission" date="2020-02" db="EMBL/GenBank/DDBJ databases">
        <authorList>
            <person name="Meier V. D."/>
        </authorList>
    </citation>
    <scope>NUCLEOTIDE SEQUENCE</scope>
    <source>
        <strain evidence="15">AVDCRST_MAG38</strain>
    </source>
</reference>
<protein>
    <recommendedName>
        <fullName evidence="12">DNA ligase</fullName>
        <ecNumber evidence="12">6.5.1.2</ecNumber>
    </recommendedName>
    <alternativeName>
        <fullName evidence="12">Polydeoxyribonucleotide synthase [NAD(+)]</fullName>
    </alternativeName>
</protein>
<dbReference type="SUPFAM" id="SSF56091">
    <property type="entry name" value="DNA ligase/mRNA capping enzyme, catalytic domain"/>
    <property type="match status" value="1"/>
</dbReference>
<dbReference type="Gene3D" id="1.10.150.20">
    <property type="entry name" value="5' to 3' exonuclease, C-terminal subdomain"/>
    <property type="match status" value="2"/>
</dbReference>
<feature type="binding site" evidence="12">
    <location>
        <position position="411"/>
    </location>
    <ligand>
        <name>Zn(2+)</name>
        <dbReference type="ChEBI" id="CHEBI:29105"/>
    </ligand>
</feature>
<evidence type="ECO:0000256" key="9">
    <source>
        <dbReference type="ARBA" id="ARBA00023204"/>
    </source>
</evidence>
<dbReference type="Gene3D" id="3.30.470.30">
    <property type="entry name" value="DNA ligase/mRNA capping enzyme"/>
    <property type="match status" value="1"/>
</dbReference>
<comment type="catalytic activity">
    <reaction evidence="11 12">
        <text>NAD(+) + (deoxyribonucleotide)n-3'-hydroxyl + 5'-phospho-(deoxyribonucleotide)m = (deoxyribonucleotide)n+m + AMP + beta-nicotinamide D-nucleotide.</text>
        <dbReference type="EC" id="6.5.1.2"/>
    </reaction>
</comment>
<feature type="binding site" evidence="12">
    <location>
        <position position="140"/>
    </location>
    <ligand>
        <name>NAD(+)</name>
        <dbReference type="ChEBI" id="CHEBI:57540"/>
    </ligand>
</feature>
<feature type="binding site" evidence="12">
    <location>
        <position position="429"/>
    </location>
    <ligand>
        <name>Zn(2+)</name>
        <dbReference type="ChEBI" id="CHEBI:29105"/>
    </ligand>
</feature>
<keyword evidence="3 12" id="KW-0235">DNA replication</keyword>
<dbReference type="SUPFAM" id="SSF52113">
    <property type="entry name" value="BRCT domain"/>
    <property type="match status" value="1"/>
</dbReference>
<dbReference type="Gene3D" id="2.40.50.140">
    <property type="entry name" value="Nucleic acid-binding proteins"/>
    <property type="match status" value="1"/>
</dbReference>
<feature type="region of interest" description="Disordered" evidence="13">
    <location>
        <begin position="666"/>
        <end position="701"/>
    </location>
</feature>
<dbReference type="GO" id="GO:0006260">
    <property type="term" value="P:DNA replication"/>
    <property type="evidence" value="ECO:0007669"/>
    <property type="project" value="UniProtKB-KW"/>
</dbReference>
<feature type="binding site" evidence="12">
    <location>
        <begin position="81"/>
        <end position="82"/>
    </location>
    <ligand>
        <name>NAD(+)</name>
        <dbReference type="ChEBI" id="CHEBI:57540"/>
    </ligand>
</feature>
<keyword evidence="6 12" id="KW-0862">Zinc</keyword>
<evidence type="ECO:0000256" key="5">
    <source>
        <dbReference type="ARBA" id="ARBA00022763"/>
    </source>
</evidence>
<feature type="binding site" evidence="12">
    <location>
        <position position="435"/>
    </location>
    <ligand>
        <name>Zn(2+)</name>
        <dbReference type="ChEBI" id="CHEBI:29105"/>
    </ligand>
</feature>
<keyword evidence="7 12" id="KW-0460">Magnesium</keyword>
<feature type="binding site" evidence="12">
    <location>
        <begin position="32"/>
        <end position="36"/>
    </location>
    <ligand>
        <name>NAD(+)</name>
        <dbReference type="ChEBI" id="CHEBI:57540"/>
    </ligand>
</feature>
<keyword evidence="8 12" id="KW-0520">NAD</keyword>
<comment type="similarity">
    <text evidence="12">Belongs to the NAD-dependent DNA ligase family. LigA subfamily.</text>
</comment>
<name>A0A6J4RAX1_9ACTN</name>
<keyword evidence="10 12" id="KW-0464">Manganese</keyword>
<evidence type="ECO:0000256" key="2">
    <source>
        <dbReference type="ARBA" id="ARBA00022598"/>
    </source>
</evidence>
<evidence type="ECO:0000256" key="13">
    <source>
        <dbReference type="SAM" id="MobiDB-lite"/>
    </source>
</evidence>
<dbReference type="InterPro" id="IPR010994">
    <property type="entry name" value="RuvA_2-like"/>
</dbReference>
<dbReference type="InterPro" id="IPR013840">
    <property type="entry name" value="DNAligase_N"/>
</dbReference>
<feature type="binding site" evidence="12">
    <location>
        <position position="315"/>
    </location>
    <ligand>
        <name>NAD(+)</name>
        <dbReference type="ChEBI" id="CHEBI:57540"/>
    </ligand>
</feature>
<feature type="binding site" evidence="12">
    <location>
        <position position="414"/>
    </location>
    <ligand>
        <name>Zn(2+)</name>
        <dbReference type="ChEBI" id="CHEBI:29105"/>
    </ligand>
</feature>
<dbReference type="PROSITE" id="PS50172">
    <property type="entry name" value="BRCT"/>
    <property type="match status" value="1"/>
</dbReference>
<feature type="binding site" evidence="12">
    <location>
        <position position="291"/>
    </location>
    <ligand>
        <name>NAD(+)</name>
        <dbReference type="ChEBI" id="CHEBI:57540"/>
    </ligand>
</feature>
<keyword evidence="2 12" id="KW-0436">Ligase</keyword>
<evidence type="ECO:0000313" key="15">
    <source>
        <dbReference type="EMBL" id="CAA9469038.1"/>
    </source>
</evidence>
<organism evidence="15">
    <name type="scientific">uncultured Solirubrobacteraceae bacterium</name>
    <dbReference type="NCBI Taxonomy" id="1162706"/>
    <lineage>
        <taxon>Bacteria</taxon>
        <taxon>Bacillati</taxon>
        <taxon>Actinomycetota</taxon>
        <taxon>Thermoleophilia</taxon>
        <taxon>Solirubrobacterales</taxon>
        <taxon>Solirubrobacteraceae</taxon>
        <taxon>environmental samples</taxon>
    </lineage>
</organism>
<evidence type="ECO:0000256" key="12">
    <source>
        <dbReference type="HAMAP-Rule" id="MF_01588"/>
    </source>
</evidence>
<gene>
    <name evidence="12" type="primary">ligA</name>
    <name evidence="15" type="ORF">AVDCRST_MAG38-1120</name>
</gene>
<dbReference type="InterPro" id="IPR018239">
    <property type="entry name" value="DNA_ligase_AS"/>
</dbReference>
<keyword evidence="5 12" id="KW-0227">DNA damage</keyword>
<evidence type="ECO:0000256" key="7">
    <source>
        <dbReference type="ARBA" id="ARBA00022842"/>
    </source>
</evidence>
<dbReference type="AlphaFoldDB" id="A0A6J4RAX1"/>
<dbReference type="Gene3D" id="3.40.50.10190">
    <property type="entry name" value="BRCT domain"/>
    <property type="match status" value="1"/>
</dbReference>
<dbReference type="GO" id="GO:0046872">
    <property type="term" value="F:metal ion binding"/>
    <property type="evidence" value="ECO:0007669"/>
    <property type="project" value="UniProtKB-KW"/>
</dbReference>
<dbReference type="Gene3D" id="1.10.287.610">
    <property type="entry name" value="Helix hairpin bin"/>
    <property type="match status" value="1"/>
</dbReference>
<dbReference type="PROSITE" id="PS01055">
    <property type="entry name" value="DNA_LIGASE_N1"/>
    <property type="match status" value="1"/>
</dbReference>
<dbReference type="InterPro" id="IPR001357">
    <property type="entry name" value="BRCT_dom"/>
</dbReference>
<evidence type="ECO:0000256" key="6">
    <source>
        <dbReference type="ARBA" id="ARBA00022833"/>
    </source>
</evidence>
<dbReference type="InterPro" id="IPR041663">
    <property type="entry name" value="DisA/LigA_HHH"/>
</dbReference>
<dbReference type="InterPro" id="IPR001679">
    <property type="entry name" value="DNA_ligase"/>
</dbReference>
<proteinExistence type="inferred from homology"/>
<comment type="cofactor">
    <cofactor evidence="12">
        <name>Mg(2+)</name>
        <dbReference type="ChEBI" id="CHEBI:18420"/>
    </cofactor>
    <cofactor evidence="12">
        <name>Mn(2+)</name>
        <dbReference type="ChEBI" id="CHEBI:29035"/>
    </cofactor>
</comment>
<dbReference type="FunFam" id="3.30.470.30:FF:000001">
    <property type="entry name" value="DNA ligase"/>
    <property type="match status" value="1"/>
</dbReference>
<dbReference type="SMART" id="SM00292">
    <property type="entry name" value="BRCT"/>
    <property type="match status" value="1"/>
</dbReference>
<feature type="active site" description="N6-AMP-lysine intermediate" evidence="12">
    <location>
        <position position="119"/>
    </location>
</feature>
<dbReference type="InterPro" id="IPR013839">
    <property type="entry name" value="DNAligase_adenylation"/>
</dbReference>